<dbReference type="RefSeq" id="WP_277519803.1">
    <property type="nucleotide sequence ID" value="NZ_JAMQOT010000001.1"/>
</dbReference>
<dbReference type="Proteomes" id="UP001154061">
    <property type="component" value="Unassembled WGS sequence"/>
</dbReference>
<protein>
    <recommendedName>
        <fullName evidence="4">Small CPxCG-related zinc finger protein</fullName>
    </recommendedName>
</protein>
<reference evidence="2" key="1">
    <citation type="submission" date="2022-06" db="EMBL/GenBank/DDBJ databases">
        <title>Natrinema sp. a new haloarchaeum isolate from saline soil.</title>
        <authorList>
            <person name="Strakova D."/>
            <person name="Galisteo C."/>
            <person name="Sanchez-Porro C."/>
            <person name="Ventosa A."/>
        </authorList>
    </citation>
    <scope>NUCLEOTIDE SEQUENCE</scope>
    <source>
        <strain evidence="2">S1CR25-10</strain>
    </source>
</reference>
<dbReference type="AlphaFoldDB" id="A0A9Q4KZ30"/>
<name>A0A9Q4KZ30_9EURY</name>
<feature type="region of interest" description="Disordered" evidence="1">
    <location>
        <begin position="14"/>
        <end position="45"/>
    </location>
</feature>
<evidence type="ECO:0000313" key="3">
    <source>
        <dbReference type="Proteomes" id="UP001154061"/>
    </source>
</evidence>
<dbReference type="EMBL" id="JAMQOT010000001">
    <property type="protein sequence ID" value="MDF9744324.1"/>
    <property type="molecule type" value="Genomic_DNA"/>
</dbReference>
<sequence>MGIRQDAVSLSRRLRERVRSAVRDSGDGREDRTDPEDDTGSAVESSGNLFQCSRCSAVYIAAEKHVCPHCETEVDQVRSTLACNDR</sequence>
<proteinExistence type="predicted"/>
<keyword evidence="3" id="KW-1185">Reference proteome</keyword>
<evidence type="ECO:0000313" key="2">
    <source>
        <dbReference type="EMBL" id="MDF9744324.1"/>
    </source>
</evidence>
<feature type="compositionally biased region" description="Basic and acidic residues" evidence="1">
    <location>
        <begin position="17"/>
        <end position="32"/>
    </location>
</feature>
<accession>A0A9Q4KZ30</accession>
<gene>
    <name evidence="2" type="ORF">NDI89_01880</name>
</gene>
<evidence type="ECO:0008006" key="4">
    <source>
        <dbReference type="Google" id="ProtNLM"/>
    </source>
</evidence>
<evidence type="ECO:0000256" key="1">
    <source>
        <dbReference type="SAM" id="MobiDB-lite"/>
    </source>
</evidence>
<organism evidence="2 3">
    <name type="scientific">Natrinema salsiterrestre</name>
    <dbReference type="NCBI Taxonomy" id="2950540"/>
    <lineage>
        <taxon>Archaea</taxon>
        <taxon>Methanobacteriati</taxon>
        <taxon>Methanobacteriota</taxon>
        <taxon>Stenosarchaea group</taxon>
        <taxon>Halobacteria</taxon>
        <taxon>Halobacteriales</taxon>
        <taxon>Natrialbaceae</taxon>
        <taxon>Natrinema</taxon>
    </lineage>
</organism>
<comment type="caution">
    <text evidence="2">The sequence shown here is derived from an EMBL/GenBank/DDBJ whole genome shotgun (WGS) entry which is preliminary data.</text>
</comment>